<dbReference type="InterPro" id="IPR007400">
    <property type="entry name" value="PrpF-like"/>
</dbReference>
<dbReference type="AlphaFoldDB" id="A0A2I8VG10"/>
<evidence type="ECO:0000313" key="3">
    <source>
        <dbReference type="EMBL" id="AUV80814.1"/>
    </source>
</evidence>
<keyword evidence="2" id="KW-0413">Isomerase</keyword>
<dbReference type="SUPFAM" id="SSF54506">
    <property type="entry name" value="Diaminopimelate epimerase-like"/>
    <property type="match status" value="2"/>
</dbReference>
<evidence type="ECO:0000256" key="2">
    <source>
        <dbReference type="ARBA" id="ARBA00023235"/>
    </source>
</evidence>
<dbReference type="EMBL" id="CP026309">
    <property type="protein sequence ID" value="AUV80814.1"/>
    <property type="molecule type" value="Genomic_DNA"/>
</dbReference>
<sequence>METPRDSELQGRVDGLLMRGGTSKGLFVRKSDLPLSPDDESFDDLLFELYGSPDPLQVDGIGGSHSHTSKIMMVSRSEREDADIEYTFGGVGIENPVIEWGGNCGNLTAAVGGFAVLENLVEATEPVTTVRLYNTNADALVEQEVPVSNGEPDVYGDYAIDGVPGTGARVDSHFIDPAGGVLDALLPTGNAVDTITVDGDDIDVSIVDVTNVVAFVRAADIGLDGTELPAELESDPAIMDRLERIRGQVCVELGLVDAPEDALYEYPIFPHIAFVSEPQSYECSVDKTVDESDIDITARVISMQSPHHAYAMTSGLCLGAAVRLPGTIPNEFVRNPDAEWTTLGHPKGTMSVGATVTLDGDDPTVERVSIGRTLRPIMWGSVYYRYIDALDDLR</sequence>
<dbReference type="Pfam" id="PF04303">
    <property type="entry name" value="PrpF"/>
    <property type="match status" value="1"/>
</dbReference>
<reference evidence="3 4" key="1">
    <citation type="submission" date="2018-01" db="EMBL/GenBank/DDBJ databases">
        <title>Complete genome sequence of Salinigranum rubrum GX10T, an extremely halophilic archaeon isolated from a marine solar saltern.</title>
        <authorList>
            <person name="Han S."/>
        </authorList>
    </citation>
    <scope>NUCLEOTIDE SEQUENCE [LARGE SCALE GENOMIC DNA]</scope>
    <source>
        <strain evidence="3 4">GX10</strain>
    </source>
</reference>
<accession>A0A2I8VG10</accession>
<protein>
    <submittedName>
        <fullName evidence="3">Protein FldA</fullName>
    </submittedName>
</protein>
<keyword evidence="4" id="KW-1185">Reference proteome</keyword>
<organism evidence="3 4">
    <name type="scientific">Salinigranum rubrum</name>
    <dbReference type="NCBI Taxonomy" id="755307"/>
    <lineage>
        <taxon>Archaea</taxon>
        <taxon>Methanobacteriati</taxon>
        <taxon>Methanobacteriota</taxon>
        <taxon>Stenosarchaea group</taxon>
        <taxon>Halobacteria</taxon>
        <taxon>Halobacteriales</taxon>
        <taxon>Haloferacaceae</taxon>
        <taxon>Salinigranum</taxon>
    </lineage>
</organism>
<dbReference type="PANTHER" id="PTHR43709:SF2">
    <property type="entry name" value="DUF453 DOMAIN PROTEIN (AFU_ORTHOLOGUE AFUA_6G00360)"/>
    <property type="match status" value="1"/>
</dbReference>
<dbReference type="KEGG" id="srub:C2R22_03365"/>
<evidence type="ECO:0000256" key="1">
    <source>
        <dbReference type="ARBA" id="ARBA00007673"/>
    </source>
</evidence>
<name>A0A2I8VG10_9EURY</name>
<comment type="similarity">
    <text evidence="1">Belongs to the PrpF family.</text>
</comment>
<evidence type="ECO:0000313" key="4">
    <source>
        <dbReference type="Proteomes" id="UP000236584"/>
    </source>
</evidence>
<dbReference type="GeneID" id="35591096"/>
<dbReference type="OrthoDB" id="201336at2157"/>
<dbReference type="Proteomes" id="UP000236584">
    <property type="component" value="Chromosome"/>
</dbReference>
<gene>
    <name evidence="3" type="ORF">C2R22_03365</name>
</gene>
<dbReference type="Gene3D" id="3.10.310.10">
    <property type="entry name" value="Diaminopimelate Epimerase, Chain A, domain 1"/>
    <property type="match status" value="2"/>
</dbReference>
<dbReference type="PANTHER" id="PTHR43709">
    <property type="entry name" value="ACONITATE ISOMERASE-RELATED"/>
    <property type="match status" value="1"/>
</dbReference>
<dbReference type="RefSeq" id="WP_103424501.1">
    <property type="nucleotide sequence ID" value="NZ_CP026309.1"/>
</dbReference>
<proteinExistence type="inferred from homology"/>
<dbReference type="GO" id="GO:0016853">
    <property type="term" value="F:isomerase activity"/>
    <property type="evidence" value="ECO:0007669"/>
    <property type="project" value="UniProtKB-KW"/>
</dbReference>